<name>J3P0Y7_GAET3</name>
<dbReference type="RefSeq" id="XP_009223271.1">
    <property type="nucleotide sequence ID" value="XM_009225007.1"/>
</dbReference>
<dbReference type="GeneID" id="20347641"/>
<evidence type="ECO:0000259" key="1">
    <source>
        <dbReference type="Pfam" id="PF06985"/>
    </source>
</evidence>
<dbReference type="Proteomes" id="UP000006039">
    <property type="component" value="Unassembled WGS sequence"/>
</dbReference>
<keyword evidence="4" id="KW-1185">Reference proteome</keyword>
<accession>J3P0Y7</accession>
<dbReference type="eggNOG" id="ENOG502SUZ5">
    <property type="taxonomic scope" value="Eukaryota"/>
</dbReference>
<dbReference type="Pfam" id="PF06985">
    <property type="entry name" value="HET"/>
    <property type="match status" value="1"/>
</dbReference>
<dbReference type="EMBL" id="GL385397">
    <property type="protein sequence ID" value="EJT77271.1"/>
    <property type="molecule type" value="Genomic_DNA"/>
</dbReference>
<reference evidence="3" key="4">
    <citation type="journal article" date="2015" name="G3 (Bethesda)">
        <title>Genome sequences of three phytopathogenic species of the Magnaporthaceae family of fungi.</title>
        <authorList>
            <person name="Okagaki L.H."/>
            <person name="Nunes C.C."/>
            <person name="Sailsbery J."/>
            <person name="Clay B."/>
            <person name="Brown D."/>
            <person name="John T."/>
            <person name="Oh Y."/>
            <person name="Young N."/>
            <person name="Fitzgerald M."/>
            <person name="Haas B.J."/>
            <person name="Zeng Q."/>
            <person name="Young S."/>
            <person name="Adiconis X."/>
            <person name="Fan L."/>
            <person name="Levin J.Z."/>
            <person name="Mitchell T.K."/>
            <person name="Okubara P.A."/>
            <person name="Farman M.L."/>
            <person name="Kohn L.M."/>
            <person name="Birren B."/>
            <person name="Ma L.-J."/>
            <person name="Dean R.A."/>
        </authorList>
    </citation>
    <scope>NUCLEOTIDE SEQUENCE</scope>
    <source>
        <strain evidence="3">R3-111a-1</strain>
    </source>
</reference>
<proteinExistence type="predicted"/>
<dbReference type="EnsemblFungi" id="EJT77271">
    <property type="protein sequence ID" value="EJT77271"/>
    <property type="gene ID" value="GGTG_07183"/>
</dbReference>
<dbReference type="InterPro" id="IPR010730">
    <property type="entry name" value="HET"/>
</dbReference>
<evidence type="ECO:0000313" key="2">
    <source>
        <dbReference type="EMBL" id="EJT77271.1"/>
    </source>
</evidence>
<dbReference type="VEuPathDB" id="FungiDB:GGTG_07183"/>
<dbReference type="OrthoDB" id="194358at2759"/>
<evidence type="ECO:0000313" key="3">
    <source>
        <dbReference type="EnsemblFungi" id="EJT77271"/>
    </source>
</evidence>
<feature type="domain" description="Heterokaryon incompatibility" evidence="1">
    <location>
        <begin position="78"/>
        <end position="212"/>
    </location>
</feature>
<organism evidence="2">
    <name type="scientific">Gaeumannomyces tritici (strain R3-111a-1)</name>
    <name type="common">Wheat and barley take-all root rot fungus</name>
    <name type="synonym">Gaeumannomyces graminis var. tritici</name>
    <dbReference type="NCBI Taxonomy" id="644352"/>
    <lineage>
        <taxon>Eukaryota</taxon>
        <taxon>Fungi</taxon>
        <taxon>Dikarya</taxon>
        <taxon>Ascomycota</taxon>
        <taxon>Pezizomycotina</taxon>
        <taxon>Sordariomycetes</taxon>
        <taxon>Sordariomycetidae</taxon>
        <taxon>Magnaporthales</taxon>
        <taxon>Magnaporthaceae</taxon>
        <taxon>Gaeumannomyces</taxon>
    </lineage>
</organism>
<sequence length="612" mass="67708">MAANEPLPEVEIGLEQAGLTDSSTYDLPKRRRENSLAYEGIPLDSKNLRLIRIQPSDQLHDRISCSLTAVPFGRRPKYQALSYVWGTDTASETIEVNGVAFQIGSNLLGALRFLSTMRNDAAAQDGFWIDAICINQDDIHEKNAQLSIMGQIYFRARSVLVWLKNGSSQTASAGVDQQQRISESQSKLSITSKEKAMLLEDPYWDRLWILQELGRARRILVCLRLHTVPWKEFVALVVGPPSRFDEDIPDRGPIWLDTVIVQAKYATLEQLLCDHIHAKCSNRLDKIYGLLGLAIDGFRFPVDYRKTRFEVWRDTIRFISETIETDLTSMARLVKELLTRDDLVDPQGHQSGCFRQLTPREKDAKLRVETLPPAKQGLTLTAAIMGIIAKVGPPVLDCVAEPVQWSNWRDQVQLSLKSPADKDAAIRANDKLFTSLLDLEDAQILNLCSSRAGPHMWGAGDDALVGDAALQAAQWAERLSLESRLADRPPASGASLSLPRFCLLEAGGAARQPMAPATQLGLVPGVARPGDMLCRVRNSSRALLVRTMPKRDAPGSPGGGGAAMYVRGVATVAEDVGLGPEPPDYDARWRSVQNFPMMRVVLDAETLLQLIE</sequence>
<gene>
    <name evidence="3" type="primary">20347641</name>
    <name evidence="2" type="ORF">GGTG_07183</name>
</gene>
<dbReference type="HOGENOM" id="CLU_004184_11_0_1"/>
<reference evidence="2" key="2">
    <citation type="submission" date="2010-07" db="EMBL/GenBank/DDBJ databases">
        <authorList>
            <consortium name="The Broad Institute Genome Sequencing Platform"/>
            <consortium name="Broad Institute Genome Sequencing Center for Infectious Disease"/>
            <person name="Ma L.-J."/>
            <person name="Dead R."/>
            <person name="Young S."/>
            <person name="Zeng Q."/>
            <person name="Koehrsen M."/>
            <person name="Alvarado L."/>
            <person name="Berlin A."/>
            <person name="Chapman S.B."/>
            <person name="Chen Z."/>
            <person name="Freedman E."/>
            <person name="Gellesch M."/>
            <person name="Goldberg J."/>
            <person name="Griggs A."/>
            <person name="Gujja S."/>
            <person name="Heilman E.R."/>
            <person name="Heiman D."/>
            <person name="Hepburn T."/>
            <person name="Howarth C."/>
            <person name="Jen D."/>
            <person name="Larson L."/>
            <person name="Mehta T."/>
            <person name="Neiman D."/>
            <person name="Pearson M."/>
            <person name="Roberts A."/>
            <person name="Saif S."/>
            <person name="Shea T."/>
            <person name="Shenoy N."/>
            <person name="Sisk P."/>
            <person name="Stolte C."/>
            <person name="Sykes S."/>
            <person name="Walk T."/>
            <person name="White J."/>
            <person name="Yandava C."/>
            <person name="Haas B."/>
            <person name="Nusbaum C."/>
            <person name="Birren B."/>
        </authorList>
    </citation>
    <scope>NUCLEOTIDE SEQUENCE</scope>
    <source>
        <strain evidence="2">R3-111a-1</strain>
    </source>
</reference>
<evidence type="ECO:0000313" key="4">
    <source>
        <dbReference type="Proteomes" id="UP000006039"/>
    </source>
</evidence>
<dbReference type="PANTHER" id="PTHR24148">
    <property type="entry name" value="ANKYRIN REPEAT DOMAIN-CONTAINING PROTEIN 39 HOMOLOG-RELATED"/>
    <property type="match status" value="1"/>
</dbReference>
<dbReference type="AlphaFoldDB" id="J3P0Y7"/>
<reference evidence="3" key="5">
    <citation type="submission" date="2018-04" db="UniProtKB">
        <authorList>
            <consortium name="EnsemblFungi"/>
        </authorList>
    </citation>
    <scope>IDENTIFICATION</scope>
    <source>
        <strain evidence="3">R3-111a-1</strain>
    </source>
</reference>
<dbReference type="PANTHER" id="PTHR24148:SF73">
    <property type="entry name" value="HET DOMAIN PROTEIN (AFU_ORTHOLOGUE AFUA_8G01020)"/>
    <property type="match status" value="1"/>
</dbReference>
<reference evidence="2" key="3">
    <citation type="submission" date="2010-09" db="EMBL/GenBank/DDBJ databases">
        <title>Annotation of Gaeumannomyces graminis var. tritici R3-111a-1.</title>
        <authorList>
            <consortium name="The Broad Institute Genome Sequencing Platform"/>
            <person name="Ma L.-J."/>
            <person name="Dead R."/>
            <person name="Young S.K."/>
            <person name="Zeng Q."/>
            <person name="Gargeya S."/>
            <person name="Fitzgerald M."/>
            <person name="Haas B."/>
            <person name="Abouelleil A."/>
            <person name="Alvarado L."/>
            <person name="Arachchi H.M."/>
            <person name="Berlin A."/>
            <person name="Brown A."/>
            <person name="Chapman S.B."/>
            <person name="Chen Z."/>
            <person name="Dunbar C."/>
            <person name="Freedman E."/>
            <person name="Gearin G."/>
            <person name="Gellesch M."/>
            <person name="Goldberg J."/>
            <person name="Griggs A."/>
            <person name="Gujja S."/>
            <person name="Heiman D."/>
            <person name="Howarth C."/>
            <person name="Larson L."/>
            <person name="Lui A."/>
            <person name="MacDonald P.J.P."/>
            <person name="Mehta T."/>
            <person name="Montmayeur A."/>
            <person name="Murphy C."/>
            <person name="Neiman D."/>
            <person name="Pearson M."/>
            <person name="Priest M."/>
            <person name="Roberts A."/>
            <person name="Saif S."/>
            <person name="Shea T."/>
            <person name="Shenoy N."/>
            <person name="Sisk P."/>
            <person name="Stolte C."/>
            <person name="Sykes S."/>
            <person name="Yandava C."/>
            <person name="Wortman J."/>
            <person name="Nusbaum C."/>
            <person name="Birren B."/>
        </authorList>
    </citation>
    <scope>NUCLEOTIDE SEQUENCE</scope>
    <source>
        <strain evidence="2">R3-111a-1</strain>
    </source>
</reference>
<protein>
    <recommendedName>
        <fullName evidence="1">Heterokaryon incompatibility domain-containing protein</fullName>
    </recommendedName>
</protein>
<dbReference type="InterPro" id="IPR052895">
    <property type="entry name" value="HetReg/Transcr_Mod"/>
</dbReference>
<reference evidence="4" key="1">
    <citation type="submission" date="2010-07" db="EMBL/GenBank/DDBJ databases">
        <title>The genome sequence of Gaeumannomyces graminis var. tritici strain R3-111a-1.</title>
        <authorList>
            <consortium name="The Broad Institute Genome Sequencing Platform"/>
            <person name="Ma L.-J."/>
            <person name="Dead R."/>
            <person name="Young S."/>
            <person name="Zeng Q."/>
            <person name="Koehrsen M."/>
            <person name="Alvarado L."/>
            <person name="Berlin A."/>
            <person name="Chapman S.B."/>
            <person name="Chen Z."/>
            <person name="Freedman E."/>
            <person name="Gellesch M."/>
            <person name="Goldberg J."/>
            <person name="Griggs A."/>
            <person name="Gujja S."/>
            <person name="Heilman E.R."/>
            <person name="Heiman D."/>
            <person name="Hepburn T."/>
            <person name="Howarth C."/>
            <person name="Jen D."/>
            <person name="Larson L."/>
            <person name="Mehta T."/>
            <person name="Neiman D."/>
            <person name="Pearson M."/>
            <person name="Roberts A."/>
            <person name="Saif S."/>
            <person name="Shea T."/>
            <person name="Shenoy N."/>
            <person name="Sisk P."/>
            <person name="Stolte C."/>
            <person name="Sykes S."/>
            <person name="Walk T."/>
            <person name="White J."/>
            <person name="Yandava C."/>
            <person name="Haas B."/>
            <person name="Nusbaum C."/>
            <person name="Birren B."/>
        </authorList>
    </citation>
    <scope>NUCLEOTIDE SEQUENCE [LARGE SCALE GENOMIC DNA]</scope>
    <source>
        <strain evidence="4">R3-111a-1</strain>
    </source>
</reference>
<dbReference type="STRING" id="644352.J3P0Y7"/>